<accession>A0AAV7PUA4</accession>
<feature type="region of interest" description="Disordered" evidence="1">
    <location>
        <begin position="1"/>
        <end position="85"/>
    </location>
</feature>
<feature type="compositionally biased region" description="Basic and acidic residues" evidence="1">
    <location>
        <begin position="36"/>
        <end position="49"/>
    </location>
</feature>
<feature type="region of interest" description="Disordered" evidence="1">
    <location>
        <begin position="153"/>
        <end position="193"/>
    </location>
</feature>
<feature type="compositionally biased region" description="Acidic residues" evidence="1">
    <location>
        <begin position="1"/>
        <end position="21"/>
    </location>
</feature>
<comment type="caution">
    <text evidence="2">The sequence shown here is derived from an EMBL/GenBank/DDBJ whole genome shotgun (WGS) entry which is preliminary data.</text>
</comment>
<sequence length="193" mass="20702">MPVEDESGGEEEEEEDEDVEEPCLPQKIEDDEEAAAEERSTRRLREAEQRIPPPFWRSVALPESRGSDILSEDQQNQSCADGEDHWGPEVAAEITPESAELVTAQESVIKSPDDSACNGSNNVSVVEPVAARKSVIVSPTVSTSVLTDAAKDQDVESITPGSVGAGPNHLKRTRITRNLQGGTVSVEQSSPGP</sequence>
<feature type="compositionally biased region" description="Polar residues" evidence="1">
    <location>
        <begin position="176"/>
        <end position="193"/>
    </location>
</feature>
<gene>
    <name evidence="2" type="ORF">NDU88_009825</name>
</gene>
<evidence type="ECO:0000313" key="3">
    <source>
        <dbReference type="Proteomes" id="UP001066276"/>
    </source>
</evidence>
<evidence type="ECO:0000313" key="2">
    <source>
        <dbReference type="EMBL" id="KAJ1131489.1"/>
    </source>
</evidence>
<protein>
    <submittedName>
        <fullName evidence="2">Uncharacterized protein</fullName>
    </submittedName>
</protein>
<keyword evidence="3" id="KW-1185">Reference proteome</keyword>
<dbReference type="Proteomes" id="UP001066276">
    <property type="component" value="Chromosome 7"/>
</dbReference>
<evidence type="ECO:0000256" key="1">
    <source>
        <dbReference type="SAM" id="MobiDB-lite"/>
    </source>
</evidence>
<reference evidence="2" key="1">
    <citation type="journal article" date="2022" name="bioRxiv">
        <title>Sequencing and chromosome-scale assembly of the giantPleurodeles waltlgenome.</title>
        <authorList>
            <person name="Brown T."/>
            <person name="Elewa A."/>
            <person name="Iarovenko S."/>
            <person name="Subramanian E."/>
            <person name="Araus A.J."/>
            <person name="Petzold A."/>
            <person name="Susuki M."/>
            <person name="Suzuki K.-i.T."/>
            <person name="Hayashi T."/>
            <person name="Toyoda A."/>
            <person name="Oliveira C."/>
            <person name="Osipova E."/>
            <person name="Leigh N.D."/>
            <person name="Simon A."/>
            <person name="Yun M.H."/>
        </authorList>
    </citation>
    <scope>NUCLEOTIDE SEQUENCE</scope>
    <source>
        <strain evidence="2">20211129_DDA</strain>
        <tissue evidence="2">Liver</tissue>
    </source>
</reference>
<proteinExistence type="predicted"/>
<dbReference type="AlphaFoldDB" id="A0AAV7PUA4"/>
<dbReference type="EMBL" id="JANPWB010000011">
    <property type="protein sequence ID" value="KAJ1131489.1"/>
    <property type="molecule type" value="Genomic_DNA"/>
</dbReference>
<organism evidence="2 3">
    <name type="scientific">Pleurodeles waltl</name>
    <name type="common">Iberian ribbed newt</name>
    <dbReference type="NCBI Taxonomy" id="8319"/>
    <lineage>
        <taxon>Eukaryota</taxon>
        <taxon>Metazoa</taxon>
        <taxon>Chordata</taxon>
        <taxon>Craniata</taxon>
        <taxon>Vertebrata</taxon>
        <taxon>Euteleostomi</taxon>
        <taxon>Amphibia</taxon>
        <taxon>Batrachia</taxon>
        <taxon>Caudata</taxon>
        <taxon>Salamandroidea</taxon>
        <taxon>Salamandridae</taxon>
        <taxon>Pleurodelinae</taxon>
        <taxon>Pleurodeles</taxon>
    </lineage>
</organism>
<name>A0AAV7PUA4_PLEWA</name>